<gene>
    <name evidence="2" type="ORF">KOI35_42820</name>
</gene>
<feature type="region of interest" description="Disordered" evidence="1">
    <location>
        <begin position="83"/>
        <end position="175"/>
    </location>
</feature>
<proteinExistence type="predicted"/>
<comment type="caution">
    <text evidence="2">The sequence shown here is derived from an EMBL/GenBank/DDBJ whole genome shotgun (WGS) entry which is preliminary data.</text>
</comment>
<feature type="compositionally biased region" description="Polar residues" evidence="1">
    <location>
        <begin position="111"/>
        <end position="120"/>
    </location>
</feature>
<keyword evidence="3" id="KW-1185">Reference proteome</keyword>
<protein>
    <submittedName>
        <fullName evidence="2">Uncharacterized protein</fullName>
    </submittedName>
</protein>
<name>A0ABS5Z3J1_9ACTN</name>
<sequence>MTVAFVPALPGRPAPAPGPLGAAGPPPVALPVPPLLDLTGQTLDDETDRAVVSAVSAQPGAVALWRAWRLSPTEAPARLFIVESHGPPPTATNAQTEQPTRTEPPVRPPATNAQNEQPTHTEPPDRPPTTNAQPTHTEPPVSPPATNAQNEQPTHTEPPVPPPATNAQATRSEAKDAPEVVFYAPGHKLPAHVRAARNAGALLWAARATEPIRIARVFDEVTADGATFADDRLRLSGDERERVADYLDGGSAVLGTDGRLPDVVEPGCGAVVPMSYRTDGRWLWTDSVAYYLRAYGIAPEPDLLAHVLSEGGRPVVDAVDEHRALAVLFQSQALVAQ</sequence>
<dbReference type="RefSeq" id="WP_215795477.1">
    <property type="nucleotide sequence ID" value="NZ_JAHKKG010000018.1"/>
</dbReference>
<reference evidence="2 3" key="1">
    <citation type="submission" date="2021-06" db="EMBL/GenBank/DDBJ databases">
        <title>Actinoplanes lichenicola sp. nov., and Actinoplanes ovalisporus sp. nov., isolated from lichen in Thailand.</title>
        <authorList>
            <person name="Saeng-In P."/>
            <person name="Kanchanasin P."/>
            <person name="Yuki M."/>
            <person name="Kudo T."/>
            <person name="Ohkuma M."/>
            <person name="Phongsopitanun W."/>
            <person name="Tanasupawat S."/>
        </authorList>
    </citation>
    <scope>NUCLEOTIDE SEQUENCE [LARGE SCALE GENOMIC DNA]</scope>
    <source>
        <strain evidence="2 3">NBRC 110975</strain>
    </source>
</reference>
<dbReference type="Proteomes" id="UP001519654">
    <property type="component" value="Unassembled WGS sequence"/>
</dbReference>
<evidence type="ECO:0000256" key="1">
    <source>
        <dbReference type="SAM" id="MobiDB-lite"/>
    </source>
</evidence>
<evidence type="ECO:0000313" key="2">
    <source>
        <dbReference type="EMBL" id="MBU2670256.1"/>
    </source>
</evidence>
<dbReference type="EMBL" id="JAHKKG010000018">
    <property type="protein sequence ID" value="MBU2670256.1"/>
    <property type="molecule type" value="Genomic_DNA"/>
</dbReference>
<evidence type="ECO:0000313" key="3">
    <source>
        <dbReference type="Proteomes" id="UP001519654"/>
    </source>
</evidence>
<organism evidence="2 3">
    <name type="scientific">Paractinoplanes bogorensis</name>
    <dbReference type="NCBI Taxonomy" id="1610840"/>
    <lineage>
        <taxon>Bacteria</taxon>
        <taxon>Bacillati</taxon>
        <taxon>Actinomycetota</taxon>
        <taxon>Actinomycetes</taxon>
        <taxon>Micromonosporales</taxon>
        <taxon>Micromonosporaceae</taxon>
        <taxon>Paractinoplanes</taxon>
    </lineage>
</organism>
<accession>A0ABS5Z3J1</accession>
<feature type="compositionally biased region" description="Polar residues" evidence="1">
    <location>
        <begin position="91"/>
        <end position="101"/>
    </location>
</feature>